<feature type="non-terminal residue" evidence="2">
    <location>
        <position position="40"/>
    </location>
</feature>
<name>A0A6J4US03_9BACT</name>
<protein>
    <submittedName>
        <fullName evidence="2">Uncharacterized protein</fullName>
    </submittedName>
</protein>
<sequence length="40" mass="4299">GRRASPGQGGRRAGRVRSRLGPAQGKPLPALHDPRLRETL</sequence>
<feature type="non-terminal residue" evidence="2">
    <location>
        <position position="1"/>
    </location>
</feature>
<evidence type="ECO:0000256" key="1">
    <source>
        <dbReference type="SAM" id="MobiDB-lite"/>
    </source>
</evidence>
<accession>A0A6J4US03</accession>
<dbReference type="EMBL" id="CADCWJ010000305">
    <property type="protein sequence ID" value="CAA9558163.1"/>
    <property type="molecule type" value="Genomic_DNA"/>
</dbReference>
<proteinExistence type="predicted"/>
<reference evidence="2" key="1">
    <citation type="submission" date="2020-02" db="EMBL/GenBank/DDBJ databases">
        <authorList>
            <person name="Meier V. D."/>
        </authorList>
    </citation>
    <scope>NUCLEOTIDE SEQUENCE</scope>
    <source>
        <strain evidence="2">AVDCRST_MAG87</strain>
    </source>
</reference>
<evidence type="ECO:0000313" key="2">
    <source>
        <dbReference type="EMBL" id="CAA9558163.1"/>
    </source>
</evidence>
<dbReference type="AlphaFoldDB" id="A0A6J4US03"/>
<organism evidence="2">
    <name type="scientific">uncultured Thermomicrobiales bacterium</name>
    <dbReference type="NCBI Taxonomy" id="1645740"/>
    <lineage>
        <taxon>Bacteria</taxon>
        <taxon>Pseudomonadati</taxon>
        <taxon>Thermomicrobiota</taxon>
        <taxon>Thermomicrobia</taxon>
        <taxon>Thermomicrobiales</taxon>
        <taxon>environmental samples</taxon>
    </lineage>
</organism>
<feature type="region of interest" description="Disordered" evidence="1">
    <location>
        <begin position="1"/>
        <end position="40"/>
    </location>
</feature>
<gene>
    <name evidence="2" type="ORF">AVDCRST_MAG87-1362</name>
</gene>